<evidence type="ECO:0000313" key="3">
    <source>
        <dbReference type="Proteomes" id="UP001204144"/>
    </source>
</evidence>
<feature type="transmembrane region" description="Helical" evidence="1">
    <location>
        <begin position="68"/>
        <end position="91"/>
    </location>
</feature>
<evidence type="ECO:0008006" key="4">
    <source>
        <dbReference type="Google" id="ProtNLM"/>
    </source>
</evidence>
<dbReference type="RefSeq" id="WP_255039745.1">
    <property type="nucleotide sequence ID" value="NZ_RJUF01000194.1"/>
</dbReference>
<gene>
    <name evidence="2" type="ORF">EGI31_24135</name>
</gene>
<dbReference type="EMBL" id="RJUF01000194">
    <property type="protein sequence ID" value="MCP9766039.1"/>
    <property type="molecule type" value="Genomic_DNA"/>
</dbReference>
<evidence type="ECO:0000313" key="2">
    <source>
        <dbReference type="EMBL" id="MCP9766039.1"/>
    </source>
</evidence>
<dbReference type="Gene3D" id="1.25.40.10">
    <property type="entry name" value="Tetratricopeptide repeat domain"/>
    <property type="match status" value="1"/>
</dbReference>
<keyword evidence="1" id="KW-0472">Membrane</keyword>
<keyword evidence="1" id="KW-1133">Transmembrane helix</keyword>
<dbReference type="SUPFAM" id="SSF48452">
    <property type="entry name" value="TPR-like"/>
    <property type="match status" value="1"/>
</dbReference>
<proteinExistence type="predicted"/>
<evidence type="ECO:0000256" key="1">
    <source>
        <dbReference type="SAM" id="Phobius"/>
    </source>
</evidence>
<organism evidence="2 3">
    <name type="scientific">Lacihabitans soyangensis</name>
    <dbReference type="NCBI Taxonomy" id="869394"/>
    <lineage>
        <taxon>Bacteria</taxon>
        <taxon>Pseudomonadati</taxon>
        <taxon>Bacteroidota</taxon>
        <taxon>Cytophagia</taxon>
        <taxon>Cytophagales</taxon>
        <taxon>Leadbetterellaceae</taxon>
        <taxon>Lacihabitans</taxon>
    </lineage>
</organism>
<dbReference type="InterPro" id="IPR019734">
    <property type="entry name" value="TPR_rpt"/>
</dbReference>
<keyword evidence="3" id="KW-1185">Reference proteome</keyword>
<dbReference type="Proteomes" id="UP001204144">
    <property type="component" value="Unassembled WGS sequence"/>
</dbReference>
<dbReference type="AlphaFoldDB" id="A0AAE3H6A1"/>
<accession>A0AAE3H6A1</accession>
<comment type="caution">
    <text evidence="2">The sequence shown here is derived from an EMBL/GenBank/DDBJ whole genome shotgun (WGS) entry which is preliminary data.</text>
</comment>
<sequence length="226" mass="25556">MENDTKLIDDYLGGMLSAEEMAVVEQRIMADTAFAESVAFHAQAKSILRDEILLDKHKQWTSQPKAKVPMFTILSAGIAAVLLLVAGWWFFAKNSEPNLETLAQNYIDQNLSTLPVKMDAKEDSLELGKQYYNEGEYTKALEVFEKLNDPKALEFAGLSALKGKKYPEAIQFFEKLSQNTELLENKGKFYLALTYLQQGQKQKAEVLLEEIKKEGLFGADLLDFEK</sequence>
<name>A0AAE3H6A1_9BACT</name>
<reference evidence="2 3" key="1">
    <citation type="submission" date="2018-11" db="EMBL/GenBank/DDBJ databases">
        <title>Novel bacteria species description.</title>
        <authorList>
            <person name="Han J.-H."/>
        </authorList>
    </citation>
    <scope>NUCLEOTIDE SEQUENCE [LARGE SCALE GENOMIC DNA]</scope>
    <source>
        <strain evidence="2 3">KCTC23259</strain>
    </source>
</reference>
<dbReference type="InterPro" id="IPR011990">
    <property type="entry name" value="TPR-like_helical_dom_sf"/>
</dbReference>
<protein>
    <recommendedName>
        <fullName evidence="4">Tetratricopeptide repeat protein</fullName>
    </recommendedName>
</protein>
<dbReference type="Pfam" id="PF12895">
    <property type="entry name" value="ANAPC3"/>
    <property type="match status" value="1"/>
</dbReference>
<keyword evidence="1" id="KW-0812">Transmembrane</keyword>
<dbReference type="Pfam" id="PF13174">
    <property type="entry name" value="TPR_6"/>
    <property type="match status" value="1"/>
</dbReference>